<evidence type="ECO:0000313" key="2">
    <source>
        <dbReference type="EMBL" id="NJP42256.1"/>
    </source>
</evidence>
<feature type="domain" description="HTH cro/C1-type" evidence="1">
    <location>
        <begin position="27"/>
        <end position="78"/>
    </location>
</feature>
<dbReference type="CDD" id="cd00093">
    <property type="entry name" value="HTH_XRE"/>
    <property type="match status" value="1"/>
</dbReference>
<accession>A0ABX0ZKR9</accession>
<dbReference type="SUPFAM" id="SSF47413">
    <property type="entry name" value="lambda repressor-like DNA-binding domains"/>
    <property type="match status" value="1"/>
</dbReference>
<reference evidence="2 3" key="1">
    <citation type="submission" date="2020-03" db="EMBL/GenBank/DDBJ databases">
        <title>WGS of actinomycetes isolated from Thailand.</title>
        <authorList>
            <person name="Thawai C."/>
        </authorList>
    </citation>
    <scope>NUCLEOTIDE SEQUENCE [LARGE SCALE GENOMIC DNA]</scope>
    <source>
        <strain evidence="2 3">PRB2-1</strain>
    </source>
</reference>
<evidence type="ECO:0000313" key="3">
    <source>
        <dbReference type="Proteomes" id="UP000734511"/>
    </source>
</evidence>
<dbReference type="EMBL" id="JAATEJ010000001">
    <property type="protein sequence ID" value="NJP42256.1"/>
    <property type="molecule type" value="Genomic_DNA"/>
</dbReference>
<dbReference type="RefSeq" id="WP_167981092.1">
    <property type="nucleotide sequence ID" value="NZ_JAATEJ010000001.1"/>
</dbReference>
<evidence type="ECO:0000259" key="1">
    <source>
        <dbReference type="PROSITE" id="PS50943"/>
    </source>
</evidence>
<organism evidence="2 3">
    <name type="scientific">Actinacidiphila epipremni</name>
    <dbReference type="NCBI Taxonomy" id="2053013"/>
    <lineage>
        <taxon>Bacteria</taxon>
        <taxon>Bacillati</taxon>
        <taxon>Actinomycetota</taxon>
        <taxon>Actinomycetes</taxon>
        <taxon>Kitasatosporales</taxon>
        <taxon>Streptomycetaceae</taxon>
        <taxon>Actinacidiphila</taxon>
    </lineage>
</organism>
<comment type="caution">
    <text evidence="2">The sequence shown here is derived from an EMBL/GenBank/DDBJ whole genome shotgun (WGS) entry which is preliminary data.</text>
</comment>
<gene>
    <name evidence="2" type="ORF">HCN08_02325</name>
</gene>
<dbReference type="SMART" id="SM00530">
    <property type="entry name" value="HTH_XRE"/>
    <property type="match status" value="1"/>
</dbReference>
<dbReference type="InterPro" id="IPR001387">
    <property type="entry name" value="Cro/C1-type_HTH"/>
</dbReference>
<proteinExistence type="predicted"/>
<protein>
    <submittedName>
        <fullName evidence="2">Helix-turn-helix transcriptional regulator</fullName>
    </submittedName>
</protein>
<name>A0ABX0ZKR9_9ACTN</name>
<dbReference type="InterPro" id="IPR010982">
    <property type="entry name" value="Lambda_DNA-bd_dom_sf"/>
</dbReference>
<dbReference type="Pfam" id="PF01381">
    <property type="entry name" value="HTH_3"/>
    <property type="match status" value="1"/>
</dbReference>
<dbReference type="Gene3D" id="1.10.260.40">
    <property type="entry name" value="lambda repressor-like DNA-binding domains"/>
    <property type="match status" value="1"/>
</dbReference>
<keyword evidence="3" id="KW-1185">Reference proteome</keyword>
<sequence length="86" mass="8797">MAPVSADPRPDWVLARRAAIGHHIACLRAARGMSIDDLAEAAGVDRKTVIRAEGATVSTGLDLLLMIAAGLGVSAGQLLDGAPPRT</sequence>
<dbReference type="Proteomes" id="UP000734511">
    <property type="component" value="Unassembled WGS sequence"/>
</dbReference>
<dbReference type="PROSITE" id="PS50943">
    <property type="entry name" value="HTH_CROC1"/>
    <property type="match status" value="1"/>
</dbReference>